<protein>
    <submittedName>
        <fullName evidence="4">Phospholipase/carboxylesterase family protein</fullName>
        <ecNumber evidence="4">3.1.-.-</ecNumber>
    </submittedName>
</protein>
<sequence length="256" mass="27632">MLVRPLLFSSAAIAGRSLPLTTAMSMSSTTSGDQQCGGKSAVVFLHGLGDSPAGWSSLEHQLPSLKPSLGQDVHYVFPPAPTIGITINGGYEMPGWFDLFDWPIGISAKDDKTGKNKAAQQIEEAVEKLEKDMGIPPNRVVVGGFSQGGAVALLTAYHRRKEGKVPFAGCVCLSGWLTMKDDLEITDEVIKSTPLFWGHGQADDKVLYEQQPHGVQILRELGVDVSDAAYPMGHSSHPKEIEAMAEFLERVLKKDS</sequence>
<evidence type="ECO:0000259" key="3">
    <source>
        <dbReference type="Pfam" id="PF02230"/>
    </source>
</evidence>
<dbReference type="InterPro" id="IPR050565">
    <property type="entry name" value="LYPA1-2/EST-like"/>
</dbReference>
<keyword evidence="2 4" id="KW-0378">Hydrolase</keyword>
<feature type="domain" description="Phospholipase/carboxylesterase/thioesterase" evidence="3">
    <location>
        <begin position="39"/>
        <end position="250"/>
    </location>
</feature>
<dbReference type="SUPFAM" id="SSF53474">
    <property type="entry name" value="alpha/beta-Hydrolases"/>
    <property type="match status" value="1"/>
</dbReference>
<evidence type="ECO:0000256" key="1">
    <source>
        <dbReference type="ARBA" id="ARBA00006499"/>
    </source>
</evidence>
<gene>
    <name evidence="4" type="ORF">QTG54_005873</name>
</gene>
<name>A0AAD8YBT3_9STRA</name>
<comment type="caution">
    <text evidence="4">The sequence shown here is derived from an EMBL/GenBank/DDBJ whole genome shotgun (WGS) entry which is preliminary data.</text>
</comment>
<dbReference type="InterPro" id="IPR003140">
    <property type="entry name" value="PLipase/COase/thioEstase"/>
</dbReference>
<dbReference type="AlphaFoldDB" id="A0AAD8YBT3"/>
<dbReference type="Proteomes" id="UP001224775">
    <property type="component" value="Unassembled WGS sequence"/>
</dbReference>
<evidence type="ECO:0000256" key="2">
    <source>
        <dbReference type="ARBA" id="ARBA00022801"/>
    </source>
</evidence>
<keyword evidence="5" id="KW-1185">Reference proteome</keyword>
<dbReference type="InterPro" id="IPR029058">
    <property type="entry name" value="AB_hydrolase_fold"/>
</dbReference>
<dbReference type="PANTHER" id="PTHR10655">
    <property type="entry name" value="LYSOPHOSPHOLIPASE-RELATED"/>
    <property type="match status" value="1"/>
</dbReference>
<accession>A0AAD8YBT3</accession>
<dbReference type="GO" id="GO:0005737">
    <property type="term" value="C:cytoplasm"/>
    <property type="evidence" value="ECO:0007669"/>
    <property type="project" value="TreeGrafter"/>
</dbReference>
<dbReference type="EMBL" id="JATAAI010000009">
    <property type="protein sequence ID" value="KAK1743252.1"/>
    <property type="molecule type" value="Genomic_DNA"/>
</dbReference>
<dbReference type="GO" id="GO:0052689">
    <property type="term" value="F:carboxylic ester hydrolase activity"/>
    <property type="evidence" value="ECO:0007669"/>
    <property type="project" value="TreeGrafter"/>
</dbReference>
<proteinExistence type="inferred from homology"/>
<evidence type="ECO:0000313" key="4">
    <source>
        <dbReference type="EMBL" id="KAK1743252.1"/>
    </source>
</evidence>
<dbReference type="Pfam" id="PF02230">
    <property type="entry name" value="Abhydrolase_2"/>
    <property type="match status" value="1"/>
</dbReference>
<dbReference type="EC" id="3.1.-.-" evidence="4"/>
<dbReference type="Gene3D" id="3.40.50.1820">
    <property type="entry name" value="alpha/beta hydrolase"/>
    <property type="match status" value="1"/>
</dbReference>
<organism evidence="4 5">
    <name type="scientific">Skeletonema marinoi</name>
    <dbReference type="NCBI Taxonomy" id="267567"/>
    <lineage>
        <taxon>Eukaryota</taxon>
        <taxon>Sar</taxon>
        <taxon>Stramenopiles</taxon>
        <taxon>Ochrophyta</taxon>
        <taxon>Bacillariophyta</taxon>
        <taxon>Coscinodiscophyceae</taxon>
        <taxon>Thalassiosirophycidae</taxon>
        <taxon>Thalassiosirales</taxon>
        <taxon>Skeletonemataceae</taxon>
        <taxon>Skeletonema</taxon>
        <taxon>Skeletonema marinoi-dohrnii complex</taxon>
    </lineage>
</organism>
<comment type="similarity">
    <text evidence="1">Belongs to the AB hydrolase superfamily. AB hydrolase 2 family.</text>
</comment>
<evidence type="ECO:0000313" key="5">
    <source>
        <dbReference type="Proteomes" id="UP001224775"/>
    </source>
</evidence>
<dbReference type="GO" id="GO:0008474">
    <property type="term" value="F:palmitoyl-(protein) hydrolase activity"/>
    <property type="evidence" value="ECO:0007669"/>
    <property type="project" value="TreeGrafter"/>
</dbReference>
<reference evidence="4" key="1">
    <citation type="submission" date="2023-06" db="EMBL/GenBank/DDBJ databases">
        <title>Survivors Of The Sea: Transcriptome response of Skeletonema marinoi to long-term dormancy.</title>
        <authorList>
            <person name="Pinder M.I.M."/>
            <person name="Kourtchenko O."/>
            <person name="Robertson E.K."/>
            <person name="Larsson T."/>
            <person name="Maumus F."/>
            <person name="Osuna-Cruz C.M."/>
            <person name="Vancaester E."/>
            <person name="Stenow R."/>
            <person name="Vandepoele K."/>
            <person name="Ploug H."/>
            <person name="Bruchert V."/>
            <person name="Godhe A."/>
            <person name="Topel M."/>
        </authorList>
    </citation>
    <scope>NUCLEOTIDE SEQUENCE</scope>
    <source>
        <strain evidence="4">R05AC</strain>
    </source>
</reference>
<dbReference type="PANTHER" id="PTHR10655:SF17">
    <property type="entry name" value="LYSOPHOSPHOLIPASE-LIKE PROTEIN 1"/>
    <property type="match status" value="1"/>
</dbReference>